<accession>A0AAD5TBF2</accession>
<dbReference type="Gene3D" id="3.40.525.10">
    <property type="entry name" value="CRAL-TRIO lipid binding domain"/>
    <property type="match status" value="1"/>
</dbReference>
<evidence type="ECO:0000313" key="2">
    <source>
        <dbReference type="EMBL" id="KAJ3140079.1"/>
    </source>
</evidence>
<evidence type="ECO:0000259" key="1">
    <source>
        <dbReference type="PROSITE" id="PS50191"/>
    </source>
</evidence>
<keyword evidence="3" id="KW-1185">Reference proteome</keyword>
<dbReference type="SUPFAM" id="SSF46938">
    <property type="entry name" value="CRAL/TRIO N-terminal domain"/>
    <property type="match status" value="1"/>
</dbReference>
<dbReference type="CDD" id="cd00170">
    <property type="entry name" value="SEC14"/>
    <property type="match status" value="1"/>
</dbReference>
<sequence length="321" mass="36514">MSSQSHQTQSISYSNPNLVSNIENLNGRLGHLTPEQSAVLAALKAELVANNSPYYDSAVHDDHQLLRFLRARKFDLQASKKMWTDCQIWRKENGVDTIIDTFEFPEYTAALKFYPRFYHKTDKIGRPVYVEQLGLLNLSQLFSVSTEERMQRNHVHEYERLIKYRLIACSLKYGRHFEQSTIIMDLKGVAISTFSSVYGIVKGVSAVAQDYYPEMLGKMYVINAPMLFTGVWTLVKPMLDEATVKKITILGSNYQSALLETIDSGNIPRFLGGMCTDCPEGCEHSDIGPWNDGSVEGYPKPEFEQIAIKYGAIDIYRHIEK</sequence>
<dbReference type="Pfam" id="PF00650">
    <property type="entry name" value="CRAL_TRIO"/>
    <property type="match status" value="1"/>
</dbReference>
<dbReference type="PANTHER" id="PTHR45657:SF1">
    <property type="entry name" value="CRAL-TRIO DOMAIN-CONTAINING PROTEIN YKL091C-RELATED"/>
    <property type="match status" value="1"/>
</dbReference>
<dbReference type="InterPro" id="IPR011074">
    <property type="entry name" value="CRAL/TRIO_N_dom"/>
</dbReference>
<dbReference type="Pfam" id="PF03765">
    <property type="entry name" value="CRAL_TRIO_N"/>
    <property type="match status" value="1"/>
</dbReference>
<dbReference type="Proteomes" id="UP001211907">
    <property type="component" value="Unassembled WGS sequence"/>
</dbReference>
<name>A0AAD5TBF2_9FUNG</name>
<dbReference type="EMBL" id="JADGJH010000060">
    <property type="protein sequence ID" value="KAJ3140079.1"/>
    <property type="molecule type" value="Genomic_DNA"/>
</dbReference>
<dbReference type="SMART" id="SM01100">
    <property type="entry name" value="CRAL_TRIO_N"/>
    <property type="match status" value="1"/>
</dbReference>
<dbReference type="InterPro" id="IPR036865">
    <property type="entry name" value="CRAL-TRIO_dom_sf"/>
</dbReference>
<dbReference type="PANTHER" id="PTHR45657">
    <property type="entry name" value="CRAL-TRIO DOMAIN-CONTAINING PROTEIN YKL091C-RELATED"/>
    <property type="match status" value="1"/>
</dbReference>
<dbReference type="AlphaFoldDB" id="A0AAD5TBF2"/>
<feature type="domain" description="CRAL-TRIO" evidence="1">
    <location>
        <begin position="106"/>
        <end position="279"/>
    </location>
</feature>
<dbReference type="SMART" id="SM00516">
    <property type="entry name" value="SEC14"/>
    <property type="match status" value="1"/>
</dbReference>
<proteinExistence type="predicted"/>
<protein>
    <submittedName>
        <fullName evidence="2">Cytosolic factor, phosphatidylinositol/phosphatidylcholine transfer protein</fullName>
    </submittedName>
</protein>
<dbReference type="PROSITE" id="PS50191">
    <property type="entry name" value="CRAL_TRIO"/>
    <property type="match status" value="1"/>
</dbReference>
<gene>
    <name evidence="2" type="primary">SEC14_3</name>
    <name evidence="2" type="ORF">HK100_010708</name>
</gene>
<evidence type="ECO:0000313" key="3">
    <source>
        <dbReference type="Proteomes" id="UP001211907"/>
    </source>
</evidence>
<dbReference type="SUPFAM" id="SSF52087">
    <property type="entry name" value="CRAL/TRIO domain"/>
    <property type="match status" value="1"/>
</dbReference>
<reference evidence="2" key="1">
    <citation type="submission" date="2020-05" db="EMBL/GenBank/DDBJ databases">
        <title>Phylogenomic resolution of chytrid fungi.</title>
        <authorList>
            <person name="Stajich J.E."/>
            <person name="Amses K."/>
            <person name="Simmons R."/>
            <person name="Seto K."/>
            <person name="Myers J."/>
            <person name="Bonds A."/>
            <person name="Quandt C.A."/>
            <person name="Barry K."/>
            <person name="Liu P."/>
            <person name="Grigoriev I."/>
            <person name="Longcore J.E."/>
            <person name="James T.Y."/>
        </authorList>
    </citation>
    <scope>NUCLEOTIDE SEQUENCE</scope>
    <source>
        <strain evidence="2">JEL0513</strain>
    </source>
</reference>
<dbReference type="InterPro" id="IPR001251">
    <property type="entry name" value="CRAL-TRIO_dom"/>
</dbReference>
<dbReference type="InterPro" id="IPR036273">
    <property type="entry name" value="CRAL/TRIO_N_dom_sf"/>
</dbReference>
<dbReference type="InterPro" id="IPR051026">
    <property type="entry name" value="PI/PC_transfer"/>
</dbReference>
<comment type="caution">
    <text evidence="2">The sequence shown here is derived from an EMBL/GenBank/DDBJ whole genome shotgun (WGS) entry which is preliminary data.</text>
</comment>
<dbReference type="Gene3D" id="1.10.8.20">
    <property type="entry name" value="N-terminal domain of phosphatidylinositol transfer protein sec14p"/>
    <property type="match status" value="1"/>
</dbReference>
<organism evidence="2 3">
    <name type="scientific">Physocladia obscura</name>
    <dbReference type="NCBI Taxonomy" id="109957"/>
    <lineage>
        <taxon>Eukaryota</taxon>
        <taxon>Fungi</taxon>
        <taxon>Fungi incertae sedis</taxon>
        <taxon>Chytridiomycota</taxon>
        <taxon>Chytridiomycota incertae sedis</taxon>
        <taxon>Chytridiomycetes</taxon>
        <taxon>Chytridiales</taxon>
        <taxon>Chytriomycetaceae</taxon>
        <taxon>Physocladia</taxon>
    </lineage>
</organism>